<proteinExistence type="predicted"/>
<protein>
    <submittedName>
        <fullName evidence="2">Uncharacterized protein</fullName>
    </submittedName>
</protein>
<dbReference type="AlphaFoldDB" id="A0A9Q1F1J1"/>
<organism evidence="2 3">
    <name type="scientific">Synaphobranchus kaupii</name>
    <name type="common">Kaup's arrowtooth eel</name>
    <dbReference type="NCBI Taxonomy" id="118154"/>
    <lineage>
        <taxon>Eukaryota</taxon>
        <taxon>Metazoa</taxon>
        <taxon>Chordata</taxon>
        <taxon>Craniata</taxon>
        <taxon>Vertebrata</taxon>
        <taxon>Euteleostomi</taxon>
        <taxon>Actinopterygii</taxon>
        <taxon>Neopterygii</taxon>
        <taxon>Teleostei</taxon>
        <taxon>Anguilliformes</taxon>
        <taxon>Synaphobranchidae</taxon>
        <taxon>Synaphobranchus</taxon>
    </lineage>
</organism>
<comment type="caution">
    <text evidence="2">The sequence shown here is derived from an EMBL/GenBank/DDBJ whole genome shotgun (WGS) entry which is preliminary data.</text>
</comment>
<accession>A0A9Q1F1J1</accession>
<keyword evidence="3" id="KW-1185">Reference proteome</keyword>
<sequence length="231" mass="25817">MKNRKFLLSILDVIICLGQRNVAFRGSWEEESEKESDAATITEAILRQLTEMGLQASFLRGQGYDGGLYNERATTAAQKAALQEQCTAAEHSRTRAAGIPSDVRHQKATDLAKSVDVVPTKRRISVKQSYRASIPTESVEDHYRVNLFYPFIDHIISELDGRFAERNEPAMLAAYLVQQIWKSSLTKGRQSSFSGTTKTCLMLGLYKSSNAGGINLNPATMRLCQSQHWKL</sequence>
<dbReference type="Proteomes" id="UP001152622">
    <property type="component" value="Chromosome 9"/>
</dbReference>
<dbReference type="EMBL" id="JAINUF010000009">
    <property type="protein sequence ID" value="KAJ8349269.1"/>
    <property type="molecule type" value="Genomic_DNA"/>
</dbReference>
<name>A0A9Q1F1J1_SYNKA</name>
<dbReference type="OrthoDB" id="6617140at2759"/>
<evidence type="ECO:0000256" key="1">
    <source>
        <dbReference type="SAM" id="SignalP"/>
    </source>
</evidence>
<gene>
    <name evidence="2" type="ORF">SKAU_G00243990</name>
</gene>
<feature type="chain" id="PRO_5040424702" evidence="1">
    <location>
        <begin position="19"/>
        <end position="231"/>
    </location>
</feature>
<keyword evidence="1" id="KW-0732">Signal</keyword>
<feature type="signal peptide" evidence="1">
    <location>
        <begin position="1"/>
        <end position="18"/>
    </location>
</feature>
<evidence type="ECO:0000313" key="3">
    <source>
        <dbReference type="Proteomes" id="UP001152622"/>
    </source>
</evidence>
<evidence type="ECO:0000313" key="2">
    <source>
        <dbReference type="EMBL" id="KAJ8349269.1"/>
    </source>
</evidence>
<reference evidence="2" key="1">
    <citation type="journal article" date="2023" name="Science">
        <title>Genome structures resolve the early diversification of teleost fishes.</title>
        <authorList>
            <person name="Parey E."/>
            <person name="Louis A."/>
            <person name="Montfort J."/>
            <person name="Bouchez O."/>
            <person name="Roques C."/>
            <person name="Iampietro C."/>
            <person name="Lluch J."/>
            <person name="Castinel A."/>
            <person name="Donnadieu C."/>
            <person name="Desvignes T."/>
            <person name="Floi Bucao C."/>
            <person name="Jouanno E."/>
            <person name="Wen M."/>
            <person name="Mejri S."/>
            <person name="Dirks R."/>
            <person name="Jansen H."/>
            <person name="Henkel C."/>
            <person name="Chen W.J."/>
            <person name="Zahm M."/>
            <person name="Cabau C."/>
            <person name="Klopp C."/>
            <person name="Thompson A.W."/>
            <person name="Robinson-Rechavi M."/>
            <person name="Braasch I."/>
            <person name="Lecointre G."/>
            <person name="Bobe J."/>
            <person name="Postlethwait J.H."/>
            <person name="Berthelot C."/>
            <person name="Roest Crollius H."/>
            <person name="Guiguen Y."/>
        </authorList>
    </citation>
    <scope>NUCLEOTIDE SEQUENCE</scope>
    <source>
        <strain evidence="2">WJC10195</strain>
    </source>
</reference>